<dbReference type="Proteomes" id="UP000256869">
    <property type="component" value="Unassembled WGS sequence"/>
</dbReference>
<dbReference type="Pfam" id="PF00528">
    <property type="entry name" value="BPD_transp_1"/>
    <property type="match status" value="1"/>
</dbReference>
<dbReference type="Gene3D" id="1.10.3720.10">
    <property type="entry name" value="MetI-like"/>
    <property type="match status" value="1"/>
</dbReference>
<evidence type="ECO:0000256" key="2">
    <source>
        <dbReference type="ARBA" id="ARBA00022448"/>
    </source>
</evidence>
<evidence type="ECO:0000256" key="4">
    <source>
        <dbReference type="ARBA" id="ARBA00022692"/>
    </source>
</evidence>
<dbReference type="InterPro" id="IPR035906">
    <property type="entry name" value="MetI-like_sf"/>
</dbReference>
<comment type="caution">
    <text evidence="9">The sequence shown here is derived from an EMBL/GenBank/DDBJ whole genome shotgun (WGS) entry which is preliminary data.</text>
</comment>
<keyword evidence="3" id="KW-1003">Cell membrane</keyword>
<dbReference type="EMBL" id="QRDY01000008">
    <property type="protein sequence ID" value="RED58531.1"/>
    <property type="molecule type" value="Genomic_DNA"/>
</dbReference>
<feature type="transmembrane region" description="Helical" evidence="7">
    <location>
        <begin position="101"/>
        <end position="123"/>
    </location>
</feature>
<comment type="subcellular location">
    <subcellularLocation>
        <location evidence="1 7">Cell membrane</location>
        <topology evidence="1 7">Multi-pass membrane protein</topology>
    </subcellularLocation>
</comment>
<dbReference type="SUPFAM" id="SSF161098">
    <property type="entry name" value="MetI-like"/>
    <property type="match status" value="1"/>
</dbReference>
<organism evidence="9 10">
    <name type="scientific">Cohnella lupini</name>
    <dbReference type="NCBI Taxonomy" id="1294267"/>
    <lineage>
        <taxon>Bacteria</taxon>
        <taxon>Bacillati</taxon>
        <taxon>Bacillota</taxon>
        <taxon>Bacilli</taxon>
        <taxon>Bacillales</taxon>
        <taxon>Paenibacillaceae</taxon>
        <taxon>Cohnella</taxon>
    </lineage>
</organism>
<evidence type="ECO:0000256" key="6">
    <source>
        <dbReference type="ARBA" id="ARBA00023136"/>
    </source>
</evidence>
<evidence type="ECO:0000259" key="8">
    <source>
        <dbReference type="PROSITE" id="PS50928"/>
    </source>
</evidence>
<name>A0A3D9I9Z0_9BACL</name>
<feature type="transmembrane region" description="Helical" evidence="7">
    <location>
        <begin position="254"/>
        <end position="279"/>
    </location>
</feature>
<dbReference type="InterPro" id="IPR051393">
    <property type="entry name" value="ABC_transporter_permease"/>
</dbReference>
<reference evidence="9 10" key="1">
    <citation type="submission" date="2018-07" db="EMBL/GenBank/DDBJ databases">
        <title>Genomic Encyclopedia of Type Strains, Phase III (KMG-III): the genomes of soil and plant-associated and newly described type strains.</title>
        <authorList>
            <person name="Whitman W."/>
        </authorList>
    </citation>
    <scope>NUCLEOTIDE SEQUENCE [LARGE SCALE GENOMIC DNA]</scope>
    <source>
        <strain evidence="9 10">CECT 8236</strain>
    </source>
</reference>
<evidence type="ECO:0000256" key="7">
    <source>
        <dbReference type="RuleBase" id="RU363032"/>
    </source>
</evidence>
<keyword evidence="9" id="KW-0762">Sugar transport</keyword>
<dbReference type="GO" id="GO:0005886">
    <property type="term" value="C:plasma membrane"/>
    <property type="evidence" value="ECO:0007669"/>
    <property type="project" value="UniProtKB-SubCell"/>
</dbReference>
<proteinExistence type="inferred from homology"/>
<keyword evidence="10" id="KW-1185">Reference proteome</keyword>
<sequence length="349" mass="39493">MHKERTTTYAFKMIRRHGRPRHKEALIGFAYALPALLLLLLFRFWPLGFGVWISFWKWGYVPEKFIGFDNYIRIFTEDLVYRDPSLGLQLGAVGQSVLVTLYYAIGTIPITIVLAFLISYYLFQNRKGKGLLRTVFFLPFITSQVAAAIVFKWIFHPNVGVANSMLEKLRLPIQNWFVDPDPIGMKLLASLGGHWPDWLPIQFGGPTLALAVIIIFAIWSSLGFNIVILLAGLSNVPSELYEAARMDGARTPTLIRHVTLPMLSPMLFLLLIISVIGAFESFNAFYVFSGGEGGPLGTTMSLPLYIFRSFYVYGQVGYASALSICLFAVVLALTWIQYRFGEKRVHYQH</sequence>
<feature type="transmembrane region" description="Helical" evidence="7">
    <location>
        <begin position="310"/>
        <end position="336"/>
    </location>
</feature>
<dbReference type="OrthoDB" id="9773727at2"/>
<keyword evidence="5 7" id="KW-1133">Transmembrane helix</keyword>
<keyword evidence="4 7" id="KW-0812">Transmembrane</keyword>
<evidence type="ECO:0000256" key="5">
    <source>
        <dbReference type="ARBA" id="ARBA00022989"/>
    </source>
</evidence>
<dbReference type="RefSeq" id="WP_115993517.1">
    <property type="nucleotide sequence ID" value="NZ_QRDY01000008.1"/>
</dbReference>
<dbReference type="PROSITE" id="PS50928">
    <property type="entry name" value="ABC_TM1"/>
    <property type="match status" value="1"/>
</dbReference>
<feature type="transmembrane region" description="Helical" evidence="7">
    <location>
        <begin position="25"/>
        <end position="45"/>
    </location>
</feature>
<dbReference type="PANTHER" id="PTHR30193:SF37">
    <property type="entry name" value="INNER MEMBRANE ABC TRANSPORTER PERMEASE PROTEIN YCJO"/>
    <property type="match status" value="1"/>
</dbReference>
<protein>
    <submittedName>
        <fullName evidence="9">Multiple sugar transport system permease protein</fullName>
    </submittedName>
</protein>
<feature type="domain" description="ABC transmembrane type-1" evidence="8">
    <location>
        <begin position="97"/>
        <end position="337"/>
    </location>
</feature>
<keyword evidence="2 7" id="KW-0813">Transport</keyword>
<feature type="transmembrane region" description="Helical" evidence="7">
    <location>
        <begin position="208"/>
        <end position="233"/>
    </location>
</feature>
<dbReference type="PANTHER" id="PTHR30193">
    <property type="entry name" value="ABC TRANSPORTER PERMEASE PROTEIN"/>
    <property type="match status" value="1"/>
</dbReference>
<evidence type="ECO:0000313" key="9">
    <source>
        <dbReference type="EMBL" id="RED58531.1"/>
    </source>
</evidence>
<comment type="similarity">
    <text evidence="7">Belongs to the binding-protein-dependent transport system permease family.</text>
</comment>
<keyword evidence="6 7" id="KW-0472">Membrane</keyword>
<dbReference type="GO" id="GO:0055085">
    <property type="term" value="P:transmembrane transport"/>
    <property type="evidence" value="ECO:0007669"/>
    <property type="project" value="InterPro"/>
</dbReference>
<dbReference type="AlphaFoldDB" id="A0A3D9I9Z0"/>
<gene>
    <name evidence="9" type="ORF">DFP95_10857</name>
</gene>
<feature type="transmembrane region" description="Helical" evidence="7">
    <location>
        <begin position="135"/>
        <end position="155"/>
    </location>
</feature>
<evidence type="ECO:0000256" key="1">
    <source>
        <dbReference type="ARBA" id="ARBA00004651"/>
    </source>
</evidence>
<accession>A0A3D9I9Z0</accession>
<dbReference type="InterPro" id="IPR000515">
    <property type="entry name" value="MetI-like"/>
</dbReference>
<dbReference type="CDD" id="cd06261">
    <property type="entry name" value="TM_PBP2"/>
    <property type="match status" value="1"/>
</dbReference>
<evidence type="ECO:0000313" key="10">
    <source>
        <dbReference type="Proteomes" id="UP000256869"/>
    </source>
</evidence>
<evidence type="ECO:0000256" key="3">
    <source>
        <dbReference type="ARBA" id="ARBA00022475"/>
    </source>
</evidence>